<dbReference type="Pfam" id="PF08308">
    <property type="entry name" value="PEGA"/>
    <property type="match status" value="2"/>
</dbReference>
<keyword evidence="1" id="KW-0808">Transferase</keyword>
<dbReference type="RefSeq" id="WP_141201096.1">
    <property type="nucleotide sequence ID" value="NZ_CP041186.1"/>
</dbReference>
<dbReference type="PROSITE" id="PS50011">
    <property type="entry name" value="PROTEIN_KINASE_DOM"/>
    <property type="match status" value="1"/>
</dbReference>
<dbReference type="PANTHER" id="PTHR43289">
    <property type="entry name" value="MITOGEN-ACTIVATED PROTEIN KINASE KINASE KINASE 20-RELATED"/>
    <property type="match status" value="1"/>
</dbReference>
<evidence type="ECO:0000256" key="2">
    <source>
        <dbReference type="ARBA" id="ARBA00022741"/>
    </source>
</evidence>
<dbReference type="InterPro" id="IPR008266">
    <property type="entry name" value="Tyr_kinase_AS"/>
</dbReference>
<dbReference type="SUPFAM" id="SSF56112">
    <property type="entry name" value="Protein kinase-like (PK-like)"/>
    <property type="match status" value="1"/>
</dbReference>
<name>A0A4Y6Q288_PERCE</name>
<dbReference type="OrthoDB" id="5479042at2"/>
<reference evidence="7 8" key="1">
    <citation type="submission" date="2019-06" db="EMBL/GenBank/DDBJ databases">
        <title>Persicimonas caeni gen. nov., sp. nov., a predatory bacterium isolated from solar saltern.</title>
        <authorList>
            <person name="Wang S."/>
        </authorList>
    </citation>
    <scope>NUCLEOTIDE SEQUENCE [LARGE SCALE GENOMIC DNA]</scope>
    <source>
        <strain evidence="7 8">YN101</strain>
    </source>
</reference>
<dbReference type="EMBL" id="CP041186">
    <property type="protein sequence ID" value="QDG54652.1"/>
    <property type="molecule type" value="Genomic_DNA"/>
</dbReference>
<feature type="compositionally biased region" description="Acidic residues" evidence="5">
    <location>
        <begin position="351"/>
        <end position="362"/>
    </location>
</feature>
<feature type="compositionally biased region" description="Basic residues" evidence="5">
    <location>
        <begin position="647"/>
        <end position="666"/>
    </location>
</feature>
<dbReference type="PANTHER" id="PTHR43289:SF34">
    <property type="entry name" value="SERINE_THREONINE-PROTEIN KINASE YBDM-RELATED"/>
    <property type="match status" value="1"/>
</dbReference>
<dbReference type="InterPro" id="IPR000719">
    <property type="entry name" value="Prot_kinase_dom"/>
</dbReference>
<keyword evidence="2" id="KW-0547">Nucleotide-binding</keyword>
<feature type="domain" description="Protein kinase" evidence="6">
    <location>
        <begin position="11"/>
        <end position="287"/>
    </location>
</feature>
<dbReference type="Gene3D" id="1.10.510.10">
    <property type="entry name" value="Transferase(Phosphotransferase) domain 1"/>
    <property type="match status" value="1"/>
</dbReference>
<evidence type="ECO:0000313" key="7">
    <source>
        <dbReference type="EMBL" id="QDG54652.1"/>
    </source>
</evidence>
<feature type="compositionally biased region" description="Basic and acidic residues" evidence="5">
    <location>
        <begin position="629"/>
        <end position="646"/>
    </location>
</feature>
<sequence length="779" mass="85440">MVESAESFGKYTLLEKIAVGGMAEIYRAKTVGLGGFEKLLAIKRLHPQFGDEHDVTKMLVDEARIAVQLTHPNIAQIFDLGCIDEQYFIAMEFIDGVDLHQLNKRQRERGRAIPEPAVVFAMAEALGGLHFAHTRKGPDGSPLQIVHRDVSPQNIMISHEGEVKLVDFGIAKADVRAQEDTQHGIIKGKFYYMSPEQAHGHHIDARTDVFAAGMVLYELLAGDNPYARIQEYELLKAVRRADFPSISAVVPQIDPELANIVSKATQRDANYRFQSAQEMQLALMQYLDRRHGPYRRMKLAEVIGDAGSNPWDSAEDSALMSRLDYEANEASVIFEPGTPLSSEIDTGATDEFSDNPFDEDEPTQLWTPGAPTPAESGQRRDEAPAKGQGGLSAPQFMDLSGFGSGNVPAPKGATTATKLPLHERVLPGWLTRTHLVFGGIAMMVTVLAGVLAFVLIDEEPSADPPKAHAKSEGGPQAAVAPADNTGTVDVRVTSTPRGAKVELDGESMGFTPTVLEGISTAETYDLKLSMEGFEAVERTIQPNRETTQLEFELPSGGAVLKVATYPPDARIEVDGKEIGKSPVDVPGLSRNDTHQIVATLEDGRTTTRKVAWESDDGRVKQIELRFDTKEEAREEPQVEERAEKATTSRKARRRPKRRTTSRRRKRSEPSKAANLDIWGDSNETEESSSTSAKSPQKLDIWGNGDNDAAKKGHLSVRISGKGKVYVDGRLIADNTSSVKHSLEPGTYGVRVYFTRLKRYSATKQLRVRSGKTTTASFSP</sequence>
<dbReference type="CDD" id="cd14014">
    <property type="entry name" value="STKc_PknB_like"/>
    <property type="match status" value="1"/>
</dbReference>
<keyword evidence="3" id="KW-0418">Kinase</keyword>
<feature type="region of interest" description="Disordered" evidence="5">
    <location>
        <begin position="334"/>
        <end position="396"/>
    </location>
</feature>
<dbReference type="Pfam" id="PF00069">
    <property type="entry name" value="Pkinase"/>
    <property type="match status" value="1"/>
</dbReference>
<gene>
    <name evidence="7" type="ORF">FIV42_29095</name>
</gene>
<dbReference type="InterPro" id="IPR013229">
    <property type="entry name" value="PEGA"/>
</dbReference>
<feature type="region of interest" description="Disordered" evidence="5">
    <location>
        <begin position="462"/>
        <end position="483"/>
    </location>
</feature>
<dbReference type="Proteomes" id="UP000315995">
    <property type="component" value="Chromosome"/>
</dbReference>
<organism evidence="7 8">
    <name type="scientific">Persicimonas caeni</name>
    <dbReference type="NCBI Taxonomy" id="2292766"/>
    <lineage>
        <taxon>Bacteria</taxon>
        <taxon>Deltaproteobacteria</taxon>
        <taxon>Bradymonadales</taxon>
        <taxon>Bradymonadaceae</taxon>
        <taxon>Persicimonas</taxon>
    </lineage>
</organism>
<dbReference type="PROSITE" id="PS00109">
    <property type="entry name" value="PROTEIN_KINASE_TYR"/>
    <property type="match status" value="1"/>
</dbReference>
<dbReference type="Gene3D" id="3.30.200.20">
    <property type="entry name" value="Phosphorylase Kinase, domain 1"/>
    <property type="match status" value="1"/>
</dbReference>
<evidence type="ECO:0000313" key="8">
    <source>
        <dbReference type="Proteomes" id="UP000315995"/>
    </source>
</evidence>
<dbReference type="InterPro" id="IPR011009">
    <property type="entry name" value="Kinase-like_dom_sf"/>
</dbReference>
<accession>A0A5B8YGW3</accession>
<keyword evidence="4" id="KW-0067">ATP-binding</keyword>
<feature type="region of interest" description="Disordered" evidence="5">
    <location>
        <begin position="629"/>
        <end position="710"/>
    </location>
</feature>
<evidence type="ECO:0000256" key="5">
    <source>
        <dbReference type="SAM" id="MobiDB-lite"/>
    </source>
</evidence>
<dbReference type="AlphaFoldDB" id="A0A4Y6Q288"/>
<evidence type="ECO:0000256" key="1">
    <source>
        <dbReference type="ARBA" id="ARBA00022679"/>
    </source>
</evidence>
<dbReference type="GO" id="GO:0004674">
    <property type="term" value="F:protein serine/threonine kinase activity"/>
    <property type="evidence" value="ECO:0007669"/>
    <property type="project" value="TreeGrafter"/>
</dbReference>
<keyword evidence="8" id="KW-1185">Reference proteome</keyword>
<protein>
    <submittedName>
        <fullName evidence="7">PEGA domain-containing protein</fullName>
    </submittedName>
</protein>
<proteinExistence type="predicted"/>
<accession>A0A4Y6Q288</accession>
<evidence type="ECO:0000256" key="4">
    <source>
        <dbReference type="ARBA" id="ARBA00022840"/>
    </source>
</evidence>
<evidence type="ECO:0000259" key="6">
    <source>
        <dbReference type="PROSITE" id="PS50011"/>
    </source>
</evidence>
<evidence type="ECO:0000256" key="3">
    <source>
        <dbReference type="ARBA" id="ARBA00022777"/>
    </source>
</evidence>
<dbReference type="GO" id="GO:0005524">
    <property type="term" value="F:ATP binding"/>
    <property type="evidence" value="ECO:0007669"/>
    <property type="project" value="UniProtKB-KW"/>
</dbReference>